<gene>
    <name evidence="2" type="ORF">RhiirC2_90635</name>
</gene>
<dbReference type="Proteomes" id="UP000233469">
    <property type="component" value="Unassembled WGS sequence"/>
</dbReference>
<evidence type="ECO:0008006" key="4">
    <source>
        <dbReference type="Google" id="ProtNLM"/>
    </source>
</evidence>
<organism evidence="2 3">
    <name type="scientific">Rhizophagus irregularis</name>
    <dbReference type="NCBI Taxonomy" id="588596"/>
    <lineage>
        <taxon>Eukaryota</taxon>
        <taxon>Fungi</taxon>
        <taxon>Fungi incertae sedis</taxon>
        <taxon>Mucoromycota</taxon>
        <taxon>Glomeromycotina</taxon>
        <taxon>Glomeromycetes</taxon>
        <taxon>Glomerales</taxon>
        <taxon>Glomeraceae</taxon>
        <taxon>Rhizophagus</taxon>
    </lineage>
</organism>
<keyword evidence="1" id="KW-0812">Transmembrane</keyword>
<name>A0A2N1MT19_9GLOM</name>
<reference evidence="2 3" key="1">
    <citation type="submission" date="2016-04" db="EMBL/GenBank/DDBJ databases">
        <title>Genome analyses suggest a sexual origin of heterokaryosis in a supposedly ancient asexual fungus.</title>
        <authorList>
            <person name="Ropars J."/>
            <person name="Sedzielewska K."/>
            <person name="Noel J."/>
            <person name="Charron P."/>
            <person name="Farinelli L."/>
            <person name="Marton T."/>
            <person name="Kruger M."/>
            <person name="Pelin A."/>
            <person name="Brachmann A."/>
            <person name="Corradi N."/>
        </authorList>
    </citation>
    <scope>NUCLEOTIDE SEQUENCE [LARGE SCALE GENOMIC DNA]</scope>
    <source>
        <strain evidence="2 3">C2</strain>
    </source>
</reference>
<keyword evidence="1" id="KW-0472">Membrane</keyword>
<comment type="caution">
    <text evidence="2">The sequence shown here is derived from an EMBL/GenBank/DDBJ whole genome shotgun (WGS) entry which is preliminary data.</text>
</comment>
<accession>A0A2N1MT19</accession>
<feature type="transmembrane region" description="Helical" evidence="1">
    <location>
        <begin position="68"/>
        <end position="89"/>
    </location>
</feature>
<sequence length="96" mass="11406">MILNSLVTNQQSKVLHTTSNFTKKKKENTKTILIQYVYKYRSCSKSKQSLNFKTFSKPFLSFRVDEQLLFPSLSSFFFSFLFSFLRPLFIYKIASY</sequence>
<dbReference type="AlphaFoldDB" id="A0A2N1MT19"/>
<evidence type="ECO:0000256" key="1">
    <source>
        <dbReference type="SAM" id="Phobius"/>
    </source>
</evidence>
<protein>
    <recommendedName>
        <fullName evidence="4">Transmembrane protein</fullName>
    </recommendedName>
</protein>
<proteinExistence type="predicted"/>
<keyword evidence="1" id="KW-1133">Transmembrane helix</keyword>
<dbReference type="EMBL" id="LLXL01001384">
    <property type="protein sequence ID" value="PKK64757.1"/>
    <property type="molecule type" value="Genomic_DNA"/>
</dbReference>
<reference evidence="2 3" key="2">
    <citation type="submission" date="2017-10" db="EMBL/GenBank/DDBJ databases">
        <title>Extensive intraspecific genome diversity in a model arbuscular mycorrhizal fungus.</title>
        <authorList>
            <person name="Chen E.C.H."/>
            <person name="Morin E."/>
            <person name="Baudet D."/>
            <person name="Noel J."/>
            <person name="Ndikumana S."/>
            <person name="Charron P."/>
            <person name="St-Onge C."/>
            <person name="Giorgi J."/>
            <person name="Grigoriev I.V."/>
            <person name="Roux C."/>
            <person name="Martin F.M."/>
            <person name="Corradi N."/>
        </authorList>
    </citation>
    <scope>NUCLEOTIDE SEQUENCE [LARGE SCALE GENOMIC DNA]</scope>
    <source>
        <strain evidence="2 3">C2</strain>
    </source>
</reference>
<evidence type="ECO:0000313" key="2">
    <source>
        <dbReference type="EMBL" id="PKK64757.1"/>
    </source>
</evidence>
<evidence type="ECO:0000313" key="3">
    <source>
        <dbReference type="Proteomes" id="UP000233469"/>
    </source>
</evidence>